<evidence type="ECO:0000256" key="1">
    <source>
        <dbReference type="ARBA" id="ARBA00006484"/>
    </source>
</evidence>
<dbReference type="PRINTS" id="PR00081">
    <property type="entry name" value="GDHRDH"/>
</dbReference>
<organism evidence="3 4">
    <name type="scientific">Streptomyces hyaluromycini</name>
    <dbReference type="NCBI Taxonomy" id="1377993"/>
    <lineage>
        <taxon>Bacteria</taxon>
        <taxon>Bacillati</taxon>
        <taxon>Actinomycetota</taxon>
        <taxon>Actinomycetes</taxon>
        <taxon>Kitasatosporales</taxon>
        <taxon>Streptomycetaceae</taxon>
        <taxon>Streptomyces</taxon>
    </lineage>
</organism>
<dbReference type="InterPro" id="IPR020904">
    <property type="entry name" value="Sc_DH/Rdtase_CS"/>
</dbReference>
<accession>A0ABV1X1C1</accession>
<dbReference type="Pfam" id="PF13561">
    <property type="entry name" value="adh_short_C2"/>
    <property type="match status" value="1"/>
</dbReference>
<dbReference type="SUPFAM" id="SSF51735">
    <property type="entry name" value="NAD(P)-binding Rossmann-fold domains"/>
    <property type="match status" value="1"/>
</dbReference>
<dbReference type="PRINTS" id="PR00080">
    <property type="entry name" value="SDRFAMILY"/>
</dbReference>
<dbReference type="InterPro" id="IPR036291">
    <property type="entry name" value="NAD(P)-bd_dom_sf"/>
</dbReference>
<dbReference type="PANTHER" id="PTHR42879">
    <property type="entry name" value="3-OXOACYL-(ACYL-CARRIER-PROTEIN) REDUCTASE"/>
    <property type="match status" value="1"/>
</dbReference>
<dbReference type="Proteomes" id="UP001474181">
    <property type="component" value="Unassembled WGS sequence"/>
</dbReference>
<dbReference type="SMART" id="SM00822">
    <property type="entry name" value="PKS_KR"/>
    <property type="match status" value="1"/>
</dbReference>
<sequence>MPDRINDRPVTGRHEGRTAVITGAAAGIGRAYALRLAAEGAAVAVLDRADATPVVKEIHDAGGRAIAVRTDLTDPAAVAAAQEEIAEHFGGADILVNNAGIYPNQPFETITFEQWRAVFTLNVDALFHTVKAFTPGMRERGWGRIVNMTSNSVAMVIPGFSHYAASKMAAIGFTRGLATDLADAGITVNAIAPSMVRTATTEAGPADLFEAVPQMQAIRRLQVPEDLTGMLSFLVSDDAAFITGQTLFVDGGLVRS</sequence>
<feature type="domain" description="Ketoreductase" evidence="2">
    <location>
        <begin position="17"/>
        <end position="194"/>
    </location>
</feature>
<keyword evidence="4" id="KW-1185">Reference proteome</keyword>
<comment type="similarity">
    <text evidence="1">Belongs to the short-chain dehydrogenases/reductases (SDR) family.</text>
</comment>
<comment type="caution">
    <text evidence="3">The sequence shown here is derived from an EMBL/GenBank/DDBJ whole genome shotgun (WGS) entry which is preliminary data.</text>
</comment>
<evidence type="ECO:0000313" key="4">
    <source>
        <dbReference type="Proteomes" id="UP001474181"/>
    </source>
</evidence>
<dbReference type="EMBL" id="JBEPEK010000201">
    <property type="protein sequence ID" value="MER7182812.1"/>
    <property type="molecule type" value="Genomic_DNA"/>
</dbReference>
<dbReference type="InterPro" id="IPR002347">
    <property type="entry name" value="SDR_fam"/>
</dbReference>
<dbReference type="CDD" id="cd05233">
    <property type="entry name" value="SDR_c"/>
    <property type="match status" value="1"/>
</dbReference>
<dbReference type="PANTHER" id="PTHR42879:SF2">
    <property type="entry name" value="3-OXOACYL-[ACYL-CARRIER-PROTEIN] REDUCTASE FABG"/>
    <property type="match status" value="1"/>
</dbReference>
<evidence type="ECO:0000259" key="2">
    <source>
        <dbReference type="SMART" id="SM00822"/>
    </source>
</evidence>
<name>A0ABV1X1C1_9ACTN</name>
<dbReference type="Gene3D" id="3.40.50.720">
    <property type="entry name" value="NAD(P)-binding Rossmann-like Domain"/>
    <property type="match status" value="1"/>
</dbReference>
<dbReference type="RefSeq" id="WP_350783837.1">
    <property type="nucleotide sequence ID" value="NZ_JBEPEK010000201.1"/>
</dbReference>
<dbReference type="PROSITE" id="PS00061">
    <property type="entry name" value="ADH_SHORT"/>
    <property type="match status" value="1"/>
</dbReference>
<dbReference type="InterPro" id="IPR050259">
    <property type="entry name" value="SDR"/>
</dbReference>
<dbReference type="InterPro" id="IPR057326">
    <property type="entry name" value="KR_dom"/>
</dbReference>
<protein>
    <submittedName>
        <fullName evidence="3">SDR family oxidoreductase</fullName>
    </submittedName>
</protein>
<reference evidence="3 4" key="1">
    <citation type="submission" date="2024-06" db="EMBL/GenBank/DDBJ databases">
        <title>The Natural Products Discovery Center: Release of the First 8490 Sequenced Strains for Exploring Actinobacteria Biosynthetic Diversity.</title>
        <authorList>
            <person name="Kalkreuter E."/>
            <person name="Kautsar S.A."/>
            <person name="Yang D."/>
            <person name="Bader C.D."/>
            <person name="Teijaro C.N."/>
            <person name="Fluegel L."/>
            <person name="Davis C.M."/>
            <person name="Simpson J.R."/>
            <person name="Lauterbach L."/>
            <person name="Steele A.D."/>
            <person name="Gui C."/>
            <person name="Meng S."/>
            <person name="Li G."/>
            <person name="Viehrig K."/>
            <person name="Ye F."/>
            <person name="Su P."/>
            <person name="Kiefer A.F."/>
            <person name="Nichols A."/>
            <person name="Cepeda A.J."/>
            <person name="Yan W."/>
            <person name="Fan B."/>
            <person name="Jiang Y."/>
            <person name="Adhikari A."/>
            <person name="Zheng C.-J."/>
            <person name="Schuster L."/>
            <person name="Cowan T.M."/>
            <person name="Smanski M.J."/>
            <person name="Chevrette M.G."/>
            <person name="De Carvalho L.P.S."/>
            <person name="Shen B."/>
        </authorList>
    </citation>
    <scope>NUCLEOTIDE SEQUENCE [LARGE SCALE GENOMIC DNA]</scope>
    <source>
        <strain evidence="3 4">NPDC000234</strain>
    </source>
</reference>
<evidence type="ECO:0000313" key="3">
    <source>
        <dbReference type="EMBL" id="MER7182812.1"/>
    </source>
</evidence>
<proteinExistence type="inferred from homology"/>
<gene>
    <name evidence="3" type="ORF">ABT404_25625</name>
</gene>